<evidence type="ECO:0000259" key="5">
    <source>
        <dbReference type="PROSITE" id="PS50994"/>
    </source>
</evidence>
<dbReference type="Gene3D" id="3.30.420.10">
    <property type="entry name" value="Ribonuclease H-like superfamily/Ribonuclease H"/>
    <property type="match status" value="1"/>
</dbReference>
<dbReference type="SUPFAM" id="SSF53098">
    <property type="entry name" value="Ribonuclease H-like"/>
    <property type="match status" value="1"/>
</dbReference>
<protein>
    <submittedName>
        <fullName evidence="6">Putative ribonuclease H-like domain-containing protein</fullName>
    </submittedName>
</protein>
<dbReference type="PANTHER" id="PTHR42648:SF32">
    <property type="entry name" value="RIBONUCLEASE H-LIKE DOMAIN, GAG-PRE-INTEGRASE DOMAIN PROTEIN-RELATED"/>
    <property type="match status" value="1"/>
</dbReference>
<dbReference type="GO" id="GO:0046872">
    <property type="term" value="F:metal ion binding"/>
    <property type="evidence" value="ECO:0007669"/>
    <property type="project" value="UniProtKB-KW"/>
</dbReference>
<dbReference type="Pfam" id="PF07727">
    <property type="entry name" value="RVT_2"/>
    <property type="match status" value="1"/>
</dbReference>
<dbReference type="InterPro" id="IPR012337">
    <property type="entry name" value="RNaseH-like_sf"/>
</dbReference>
<proteinExistence type="predicted"/>
<dbReference type="Pfam" id="PF00665">
    <property type="entry name" value="rve"/>
    <property type="match status" value="1"/>
</dbReference>
<evidence type="ECO:0000256" key="1">
    <source>
        <dbReference type="ARBA" id="ARBA00022723"/>
    </source>
</evidence>
<sequence>MFYLTYYEEIDGGYVTFGGNPKGGKITDDSTIKTVVTDDYSRFTWVFFLATKDDTSDILKSFITRIENLVDHKVEAIRCDNRTEIKNREMNQFCEMKGILRQFSVARTPQQNEVLKRGNMTLIKAARTMLVDSKLLTTFWAEAFSTACYVKNKVLVIKPHYKTPYELFYGRTPTLSFIRPFGCPVTILNTIDYLGKFDGKTDEGFFIGYSLNSKAFKVFNSRTRIVEENLYIRFSKSTPCCTQSNVIACTKASDNVGQARKETEPSSHDYGSKPSSDDGKKVDEDPRKESKSNDHKKEDNVNSTNHVNTGGNVNTISSTINATGTNEVNVVSGKISIEILFDPKMHALKDDSIFNFLSDYEDDGVVADMNNLDTTIQVSSIPTTRIHKDHPLDQVIKDLQSATQTRKMSKNLEEHGFEEPKKVIRALKDLSWIKAMQEELLQFKNKKDKRGIMIRNKARLVDQGYIQEERINYDEVFFSVARMEAIRLFLAYASFKDFVVYLMDEKSAFLYGQIEEEVSQDYKHLNGTQKPLLKDEYDEKVDVHMYRYQVNAKVSHLYAVKRIFRCSIKFRGGLLGIKCSKSFPLLVMKIPLLVHFPTIDDGKAVWNGIRVYAGDSKLMLIGITYYCWVKVNAVEGGGPWCQETMVATTAQTRFKSVSKHSNDSLLARGNVLQSDEDSLKLDELMALCTILQNRVLDLEKTTTTQCNEIASLKKKVKKLKKKNRSRTHRLKRLYKVGLTGRVESSGNEEILGEDVSKQGTIDAIDADEEITLVSVQDEVVSNDADKEMFVVDVLDGKEVFVAEHEVAVKRVNKEVNVVEEVVEVIAKLIIDAAQVSVVGDKVCTASATTTVSATTTTTATITTNGDITLVQALKEIKRIDRTCEAMKRKVQIKFDEESALKLQAIFDEEERLAREKAEKVKEANITLIETWDDIQAKIDVDHQLVKRMQAQE</sequence>
<evidence type="ECO:0000256" key="4">
    <source>
        <dbReference type="SAM" id="MobiDB-lite"/>
    </source>
</evidence>
<reference evidence="6" key="1">
    <citation type="journal article" date="2019" name="Sci. Rep.">
        <title>Draft genome of Tanacetum cinerariifolium, the natural source of mosquito coil.</title>
        <authorList>
            <person name="Yamashiro T."/>
            <person name="Shiraishi A."/>
            <person name="Satake H."/>
            <person name="Nakayama K."/>
        </authorList>
    </citation>
    <scope>NUCLEOTIDE SEQUENCE</scope>
</reference>
<dbReference type="GO" id="GO:0016787">
    <property type="term" value="F:hydrolase activity"/>
    <property type="evidence" value="ECO:0007669"/>
    <property type="project" value="UniProtKB-KW"/>
</dbReference>
<comment type="caution">
    <text evidence="6">The sequence shown here is derived from an EMBL/GenBank/DDBJ whole genome shotgun (WGS) entry which is preliminary data.</text>
</comment>
<dbReference type="InterPro" id="IPR013103">
    <property type="entry name" value="RVT_2"/>
</dbReference>
<keyword evidence="1" id="KW-0479">Metal-binding</keyword>
<evidence type="ECO:0000256" key="2">
    <source>
        <dbReference type="ARBA" id="ARBA00022801"/>
    </source>
</evidence>
<keyword evidence="3" id="KW-0175">Coiled coil</keyword>
<feature type="compositionally biased region" description="Basic and acidic residues" evidence="4">
    <location>
        <begin position="259"/>
        <end position="300"/>
    </location>
</feature>
<evidence type="ECO:0000256" key="3">
    <source>
        <dbReference type="SAM" id="Coils"/>
    </source>
</evidence>
<feature type="region of interest" description="Disordered" evidence="4">
    <location>
        <begin position="255"/>
        <end position="313"/>
    </location>
</feature>
<dbReference type="GO" id="GO:0015074">
    <property type="term" value="P:DNA integration"/>
    <property type="evidence" value="ECO:0007669"/>
    <property type="project" value="InterPro"/>
</dbReference>
<feature type="coiled-coil region" evidence="3">
    <location>
        <begin position="681"/>
        <end position="729"/>
    </location>
</feature>
<keyword evidence="2" id="KW-0378">Hydrolase</keyword>
<dbReference type="InterPro" id="IPR057670">
    <property type="entry name" value="SH3_retrovirus"/>
</dbReference>
<name>A0A6L2LFW2_TANCI</name>
<dbReference type="PROSITE" id="PS50994">
    <property type="entry name" value="INTEGRASE"/>
    <property type="match status" value="1"/>
</dbReference>
<gene>
    <name evidence="6" type="ORF">Tci_032028</name>
</gene>
<feature type="domain" description="Integrase catalytic" evidence="5">
    <location>
        <begin position="1"/>
        <end position="172"/>
    </location>
</feature>
<dbReference type="InterPro" id="IPR001584">
    <property type="entry name" value="Integrase_cat-core"/>
</dbReference>
<evidence type="ECO:0000313" key="6">
    <source>
        <dbReference type="EMBL" id="GEU60050.1"/>
    </source>
</evidence>
<accession>A0A6L2LFW2</accession>
<dbReference type="PANTHER" id="PTHR42648">
    <property type="entry name" value="TRANSPOSASE, PUTATIVE-RELATED"/>
    <property type="match status" value="1"/>
</dbReference>
<dbReference type="AlphaFoldDB" id="A0A6L2LFW2"/>
<dbReference type="InterPro" id="IPR039537">
    <property type="entry name" value="Retrotran_Ty1/copia-like"/>
</dbReference>
<dbReference type="GO" id="GO:0003676">
    <property type="term" value="F:nucleic acid binding"/>
    <property type="evidence" value="ECO:0007669"/>
    <property type="project" value="InterPro"/>
</dbReference>
<dbReference type="EMBL" id="BKCJ010004273">
    <property type="protein sequence ID" value="GEU60050.1"/>
    <property type="molecule type" value="Genomic_DNA"/>
</dbReference>
<dbReference type="InterPro" id="IPR036397">
    <property type="entry name" value="RNaseH_sf"/>
</dbReference>
<feature type="compositionally biased region" description="Low complexity" evidence="4">
    <location>
        <begin position="301"/>
        <end position="313"/>
    </location>
</feature>
<dbReference type="Pfam" id="PF25597">
    <property type="entry name" value="SH3_retrovirus"/>
    <property type="match status" value="1"/>
</dbReference>
<organism evidence="6">
    <name type="scientific">Tanacetum cinerariifolium</name>
    <name type="common">Dalmatian daisy</name>
    <name type="synonym">Chrysanthemum cinerariifolium</name>
    <dbReference type="NCBI Taxonomy" id="118510"/>
    <lineage>
        <taxon>Eukaryota</taxon>
        <taxon>Viridiplantae</taxon>
        <taxon>Streptophyta</taxon>
        <taxon>Embryophyta</taxon>
        <taxon>Tracheophyta</taxon>
        <taxon>Spermatophyta</taxon>
        <taxon>Magnoliopsida</taxon>
        <taxon>eudicotyledons</taxon>
        <taxon>Gunneridae</taxon>
        <taxon>Pentapetalae</taxon>
        <taxon>asterids</taxon>
        <taxon>campanulids</taxon>
        <taxon>Asterales</taxon>
        <taxon>Asteraceae</taxon>
        <taxon>Asteroideae</taxon>
        <taxon>Anthemideae</taxon>
        <taxon>Anthemidinae</taxon>
        <taxon>Tanacetum</taxon>
    </lineage>
</organism>